<name>A0A8F9TYA5_9BACT</name>
<feature type="modified residue" description="4-aspartylphosphate" evidence="2">
    <location>
        <position position="54"/>
    </location>
</feature>
<dbReference type="InterPro" id="IPR011006">
    <property type="entry name" value="CheY-like_superfamily"/>
</dbReference>
<dbReference type="Gene3D" id="3.40.50.2300">
    <property type="match status" value="1"/>
</dbReference>
<protein>
    <submittedName>
        <fullName evidence="4">Response regulator</fullName>
    </submittedName>
</protein>
<dbReference type="AlphaFoldDB" id="A0A8F9TYA5"/>
<accession>A0A8F9TYA5</accession>
<organism evidence="4 5">
    <name type="scientific">Horticoccus luteus</name>
    <dbReference type="NCBI Taxonomy" id="2862869"/>
    <lineage>
        <taxon>Bacteria</taxon>
        <taxon>Pseudomonadati</taxon>
        <taxon>Verrucomicrobiota</taxon>
        <taxon>Opitutia</taxon>
        <taxon>Opitutales</taxon>
        <taxon>Opitutaceae</taxon>
        <taxon>Horticoccus</taxon>
    </lineage>
</organism>
<dbReference type="RefSeq" id="WP_220165104.1">
    <property type="nucleotide sequence ID" value="NZ_CP080507.1"/>
</dbReference>
<dbReference type="InterPro" id="IPR050595">
    <property type="entry name" value="Bact_response_regulator"/>
</dbReference>
<gene>
    <name evidence="4" type="ORF">K0B96_06320</name>
</gene>
<dbReference type="SMART" id="SM00448">
    <property type="entry name" value="REC"/>
    <property type="match status" value="1"/>
</dbReference>
<keyword evidence="1 2" id="KW-0597">Phosphoprotein</keyword>
<dbReference type="EMBL" id="CP080507">
    <property type="protein sequence ID" value="QYM80226.1"/>
    <property type="molecule type" value="Genomic_DNA"/>
</dbReference>
<evidence type="ECO:0000256" key="1">
    <source>
        <dbReference type="ARBA" id="ARBA00022553"/>
    </source>
</evidence>
<evidence type="ECO:0000313" key="5">
    <source>
        <dbReference type="Proteomes" id="UP000825051"/>
    </source>
</evidence>
<dbReference type="Pfam" id="PF00072">
    <property type="entry name" value="Response_reg"/>
    <property type="match status" value="1"/>
</dbReference>
<dbReference type="KEGG" id="ole:K0B96_06320"/>
<dbReference type="SUPFAM" id="SSF52172">
    <property type="entry name" value="CheY-like"/>
    <property type="match status" value="1"/>
</dbReference>
<dbReference type="PANTHER" id="PTHR44591:SF23">
    <property type="entry name" value="CHEY SUBFAMILY"/>
    <property type="match status" value="1"/>
</dbReference>
<dbReference type="PROSITE" id="PS50110">
    <property type="entry name" value="RESPONSE_REGULATORY"/>
    <property type="match status" value="1"/>
</dbReference>
<feature type="domain" description="Response regulatory" evidence="3">
    <location>
        <begin position="5"/>
        <end position="122"/>
    </location>
</feature>
<evidence type="ECO:0000259" key="3">
    <source>
        <dbReference type="PROSITE" id="PS50110"/>
    </source>
</evidence>
<sequence>MTARRILVVDDEPEVREIVSTILRLAGYQIGGAEEGEEALRHLAAQPFDMMITDLLMPDKDGVETIRDVRKRYPGIKIVAMSGGGHVAKESYLKMAQLFGADAVLAKPFTREELLRTVAAVLDADSSRGASAATPASPQL</sequence>
<dbReference type="InterPro" id="IPR001789">
    <property type="entry name" value="Sig_transdc_resp-reg_receiver"/>
</dbReference>
<dbReference type="GO" id="GO:0000160">
    <property type="term" value="P:phosphorelay signal transduction system"/>
    <property type="evidence" value="ECO:0007669"/>
    <property type="project" value="InterPro"/>
</dbReference>
<evidence type="ECO:0000256" key="2">
    <source>
        <dbReference type="PROSITE-ProRule" id="PRU00169"/>
    </source>
</evidence>
<dbReference type="PANTHER" id="PTHR44591">
    <property type="entry name" value="STRESS RESPONSE REGULATOR PROTEIN 1"/>
    <property type="match status" value="1"/>
</dbReference>
<reference evidence="4" key="1">
    <citation type="submission" date="2021-08" db="EMBL/GenBank/DDBJ databases">
        <title>Genome of a novel bacterium of the phylum Verrucomicrobia, Oleiharenicola sp. KSB-15.</title>
        <authorList>
            <person name="Chung J.-H."/>
            <person name="Ahn J.-H."/>
            <person name="Yoon Y."/>
            <person name="Kim D.-Y."/>
            <person name="An S.-H."/>
            <person name="Park I."/>
            <person name="Yeon J."/>
        </authorList>
    </citation>
    <scope>NUCLEOTIDE SEQUENCE</scope>
    <source>
        <strain evidence="4">KSB-15</strain>
    </source>
</reference>
<dbReference type="Proteomes" id="UP000825051">
    <property type="component" value="Chromosome"/>
</dbReference>
<proteinExistence type="predicted"/>
<evidence type="ECO:0000313" key="4">
    <source>
        <dbReference type="EMBL" id="QYM80226.1"/>
    </source>
</evidence>
<keyword evidence="5" id="KW-1185">Reference proteome</keyword>
<dbReference type="CDD" id="cd00156">
    <property type="entry name" value="REC"/>
    <property type="match status" value="1"/>
</dbReference>